<dbReference type="AlphaFoldDB" id="A0A235EMG8"/>
<accession>A0A235EMG8</accession>
<reference evidence="2 3" key="1">
    <citation type="submission" date="2017-07" db="EMBL/GenBank/DDBJ databases">
        <title>Acidovorax KNDSW TSA 6 genome sequence and assembly.</title>
        <authorList>
            <person name="Mayilraj S."/>
        </authorList>
    </citation>
    <scope>NUCLEOTIDE SEQUENCE [LARGE SCALE GENOMIC DNA]</scope>
    <source>
        <strain evidence="2 3">KNDSW-TSA6</strain>
    </source>
</reference>
<proteinExistence type="predicted"/>
<comment type="caution">
    <text evidence="2">The sequence shown here is derived from an EMBL/GenBank/DDBJ whole genome shotgun (WGS) entry which is preliminary data.</text>
</comment>
<keyword evidence="1" id="KW-0812">Transmembrane</keyword>
<dbReference type="Proteomes" id="UP000215441">
    <property type="component" value="Unassembled WGS sequence"/>
</dbReference>
<organism evidence="2 3">
    <name type="scientific">Acidovorax kalamii</name>
    <dbReference type="NCBI Taxonomy" id="2004485"/>
    <lineage>
        <taxon>Bacteria</taxon>
        <taxon>Pseudomonadati</taxon>
        <taxon>Pseudomonadota</taxon>
        <taxon>Betaproteobacteria</taxon>
        <taxon>Burkholderiales</taxon>
        <taxon>Comamonadaceae</taxon>
        <taxon>Acidovorax</taxon>
    </lineage>
</organism>
<dbReference type="EMBL" id="NOIG01000008">
    <property type="protein sequence ID" value="OYD49943.1"/>
    <property type="molecule type" value="Genomic_DNA"/>
</dbReference>
<gene>
    <name evidence="2" type="ORF">CBY09_13450</name>
</gene>
<dbReference type="Pfam" id="PF11391">
    <property type="entry name" value="DUF2798"/>
    <property type="match status" value="1"/>
</dbReference>
<evidence type="ECO:0000256" key="1">
    <source>
        <dbReference type="SAM" id="Phobius"/>
    </source>
</evidence>
<evidence type="ECO:0000313" key="3">
    <source>
        <dbReference type="Proteomes" id="UP000215441"/>
    </source>
</evidence>
<keyword evidence="1" id="KW-0472">Membrane</keyword>
<evidence type="ECO:0000313" key="2">
    <source>
        <dbReference type="EMBL" id="OYD49943.1"/>
    </source>
</evidence>
<feature type="transmembrane region" description="Helical" evidence="1">
    <location>
        <begin position="60"/>
        <end position="83"/>
    </location>
</feature>
<keyword evidence="1" id="KW-1133">Transmembrane helix</keyword>
<dbReference type="RefSeq" id="WP_094290098.1">
    <property type="nucleotide sequence ID" value="NZ_NOIG01000008.1"/>
</dbReference>
<name>A0A235EMG8_9BURK</name>
<sequence length="95" mass="10345">MNQPSSLPPSSRQTFLGLPKLPARSAAWVMPLLLSLLMTFIVSLISTVRVAGLTLELPRLWLSAWALSWVVAFPTLLLVLPVVRRATAAIVAQPD</sequence>
<evidence type="ECO:0008006" key="4">
    <source>
        <dbReference type="Google" id="ProtNLM"/>
    </source>
</evidence>
<feature type="transmembrane region" description="Helical" evidence="1">
    <location>
        <begin position="26"/>
        <end position="48"/>
    </location>
</feature>
<protein>
    <recommendedName>
        <fullName evidence="4">DUF2798 domain-containing protein</fullName>
    </recommendedName>
</protein>
<dbReference type="OrthoDB" id="4557675at2"/>
<keyword evidence="3" id="KW-1185">Reference proteome</keyword>
<dbReference type="InterPro" id="IPR021529">
    <property type="entry name" value="DUF2798"/>
</dbReference>